<evidence type="ECO:0000313" key="4">
    <source>
        <dbReference type="Proteomes" id="UP000053279"/>
    </source>
</evidence>
<keyword evidence="4" id="KW-1185">Reference proteome</keyword>
<protein>
    <submittedName>
        <fullName evidence="3">Translation initiation factor 6 (AeIF-6)</fullName>
    </submittedName>
</protein>
<dbReference type="Proteomes" id="UP000053279">
    <property type="component" value="Unassembled WGS sequence"/>
</dbReference>
<dbReference type="GO" id="GO:0003743">
    <property type="term" value="F:translation initiation factor activity"/>
    <property type="evidence" value="ECO:0007669"/>
    <property type="project" value="UniProtKB-KW"/>
</dbReference>
<dbReference type="AlphaFoldDB" id="R1G3T5"/>
<evidence type="ECO:0000256" key="2">
    <source>
        <dbReference type="ARBA" id="ARBA00022917"/>
    </source>
</evidence>
<evidence type="ECO:0000256" key="1">
    <source>
        <dbReference type="ARBA" id="ARBA00022540"/>
    </source>
</evidence>
<dbReference type="EMBL" id="APJZ01000001">
    <property type="protein sequence ID" value="EOD42796.1"/>
    <property type="molecule type" value="Genomic_DNA"/>
</dbReference>
<keyword evidence="2" id="KW-0648">Protein biosynthesis</keyword>
<dbReference type="Pfam" id="PF01912">
    <property type="entry name" value="eIF-6"/>
    <property type="match status" value="1"/>
</dbReference>
<dbReference type="Gene3D" id="3.75.10.10">
    <property type="entry name" value="L-arginine/glycine Amidinotransferase, Chain A"/>
    <property type="match status" value="1"/>
</dbReference>
<dbReference type="InterPro" id="IPR002769">
    <property type="entry name" value="eIF6"/>
</dbReference>
<accession>R1G3T5</accession>
<dbReference type="GO" id="GO:0043022">
    <property type="term" value="F:ribosome binding"/>
    <property type="evidence" value="ECO:0007669"/>
    <property type="project" value="InterPro"/>
</dbReference>
<comment type="caution">
    <text evidence="3">The sequence shown here is derived from an EMBL/GenBank/DDBJ whole genome shotgun (WGS) entry which is preliminary data.</text>
</comment>
<reference evidence="3 4" key="1">
    <citation type="submission" date="2013-02" db="EMBL/GenBank/DDBJ databases">
        <title>Insights into archaeal evolution and symbiosis from the genomes of a Nanoarchaeon and its crenarchaeal host from Yellowstone National Park.</title>
        <authorList>
            <person name="Podar M."/>
            <person name="Makarova K.S."/>
            <person name="Graham D.E."/>
            <person name="Wolf Y.I."/>
            <person name="Koonin E.V."/>
            <person name="Reysenbach A.-L."/>
        </authorList>
    </citation>
    <scope>NUCLEOTIDE SEQUENCE [LARGE SCALE GENOMIC DNA]</scope>
</reference>
<organism evidence="3 4">
    <name type="scientific">Nanobsidianus stetteri</name>
    <dbReference type="NCBI Taxonomy" id="1294122"/>
    <lineage>
        <taxon>Archaea</taxon>
        <taxon>Nanobdellota</taxon>
        <taxon>Candidatus Nanoarchaeia</taxon>
        <taxon>Nanoarchaeales</taxon>
        <taxon>Nanopusillaceae</taxon>
        <taxon>Candidatus Nanobsidianus</taxon>
    </lineage>
</organism>
<dbReference type="SUPFAM" id="SSF55909">
    <property type="entry name" value="Pentein"/>
    <property type="match status" value="1"/>
</dbReference>
<name>R1G3T5_NANST</name>
<dbReference type="GO" id="GO:0042256">
    <property type="term" value="P:cytosolic ribosome assembly"/>
    <property type="evidence" value="ECO:0007669"/>
    <property type="project" value="InterPro"/>
</dbReference>
<proteinExistence type="predicted"/>
<keyword evidence="1 3" id="KW-0396">Initiation factor</keyword>
<gene>
    <name evidence="3" type="ORF">Nst1_135</name>
</gene>
<evidence type="ECO:0000313" key="3">
    <source>
        <dbReference type="EMBL" id="EOD42796.1"/>
    </source>
</evidence>
<sequence length="209" mass="24089">MIVKKADYISIPSIGIVMHIFEDFLIASKSEKNNIERMNIDIKKYYIESPIVSPYFIEHDNKIIISSNAPEELKNILKNHFDIIEIDFIENLIGNIFLIGKNGIIYSYGKDSDVKKISEKLSLPAYKIKTKYLFGSISKLYNNKLLISQELNDKIIEKVKEITGYNLDIGSINFGSPYLRYGIEINKEYLIIGKYSTGHEIVKVEEFFS</sequence>